<dbReference type="RefSeq" id="WP_341400157.1">
    <property type="nucleotide sequence ID" value="NZ_JBBUTI010000011.1"/>
</dbReference>
<dbReference type="EMBL" id="JBBUTI010000011">
    <property type="protein sequence ID" value="MEK8047854.1"/>
    <property type="molecule type" value="Genomic_DNA"/>
</dbReference>
<name>A0ABU9CAX4_9BURK</name>
<evidence type="ECO:0000313" key="1">
    <source>
        <dbReference type="EMBL" id="MEK8047854.1"/>
    </source>
</evidence>
<proteinExistence type="predicted"/>
<dbReference type="PIRSF" id="PIRSF033328">
    <property type="entry name" value="Phest_Mll4975"/>
    <property type="match status" value="1"/>
</dbReference>
<keyword evidence="2" id="KW-1185">Reference proteome</keyword>
<gene>
    <name evidence="1" type="ORF">AACH00_15955</name>
</gene>
<dbReference type="Proteomes" id="UP001379945">
    <property type="component" value="Unassembled WGS sequence"/>
</dbReference>
<reference evidence="1 2" key="1">
    <citation type="submission" date="2024-04" db="EMBL/GenBank/DDBJ databases">
        <title>Novel species of the genus Ideonella isolated from streams.</title>
        <authorList>
            <person name="Lu H."/>
        </authorList>
    </citation>
    <scope>NUCLEOTIDE SEQUENCE [LARGE SCALE GENOMIC DNA]</scope>
    <source>
        <strain evidence="1 2">LYT19W</strain>
    </source>
</reference>
<evidence type="ECO:0000313" key="2">
    <source>
        <dbReference type="Proteomes" id="UP001379945"/>
    </source>
</evidence>
<sequence>MTTLANARYAVYWAPAQDDPLWLAGSRWLGRDAAVAGMVRSAEEQPASPAAGLTASPALYGFHATLKPPMRLRPGCTEAALLDSVAALAAGIPAFDLPRLVVAWLGACLTIRPEVPIRHAHPLWRLADACVADLDDWRLPPSDDEIARRLQAGLTAEQTDLLRRWGYPHVMSHWRFHMTLSDPMPARDSAPAQALMATARTTFDALLATPQSARDICVFRQDDTGAPFWLLQRFPLLGTEVPA</sequence>
<protein>
    <submittedName>
        <fullName evidence="1">DUF1045 domain-containing protein</fullName>
    </submittedName>
</protein>
<organism evidence="1 2">
    <name type="scientific">Ideonella margarita</name>
    <dbReference type="NCBI Taxonomy" id="2984191"/>
    <lineage>
        <taxon>Bacteria</taxon>
        <taxon>Pseudomonadati</taxon>
        <taxon>Pseudomonadota</taxon>
        <taxon>Betaproteobacteria</taxon>
        <taxon>Burkholderiales</taxon>
        <taxon>Sphaerotilaceae</taxon>
        <taxon>Ideonella</taxon>
    </lineage>
</organism>
<accession>A0ABU9CAX4</accession>
<dbReference type="InterPro" id="IPR009389">
    <property type="entry name" value="DUF1045"/>
</dbReference>
<dbReference type="Pfam" id="PF06299">
    <property type="entry name" value="DUF1045"/>
    <property type="match status" value="1"/>
</dbReference>
<comment type="caution">
    <text evidence="1">The sequence shown here is derived from an EMBL/GenBank/DDBJ whole genome shotgun (WGS) entry which is preliminary data.</text>
</comment>